<dbReference type="PANTHER" id="PTHR33086:SF98">
    <property type="entry name" value="OS05G0468200 PROTEIN"/>
    <property type="match status" value="1"/>
</dbReference>
<protein>
    <recommendedName>
        <fullName evidence="2">DUF1618 domain-containing protein</fullName>
    </recommendedName>
</protein>
<name>A0AAQ3UUQ2_PASNO</name>
<feature type="domain" description="DUF1618" evidence="2">
    <location>
        <begin position="239"/>
        <end position="342"/>
    </location>
</feature>
<evidence type="ECO:0000313" key="3">
    <source>
        <dbReference type="EMBL" id="WVZ98895.1"/>
    </source>
</evidence>
<evidence type="ECO:0000256" key="1">
    <source>
        <dbReference type="SAM" id="MobiDB-lite"/>
    </source>
</evidence>
<feature type="domain" description="DUF1618" evidence="2">
    <location>
        <begin position="643"/>
        <end position="739"/>
    </location>
</feature>
<evidence type="ECO:0000259" key="2">
    <source>
        <dbReference type="Pfam" id="PF07762"/>
    </source>
</evidence>
<dbReference type="PANTHER" id="PTHR33086">
    <property type="entry name" value="OS05G0468200 PROTEIN-RELATED"/>
    <property type="match status" value="1"/>
</dbReference>
<reference evidence="3 4" key="1">
    <citation type="submission" date="2024-02" db="EMBL/GenBank/DDBJ databases">
        <title>High-quality chromosome-scale genome assembly of Pensacola bahiagrass (Paspalum notatum Flugge var. saurae).</title>
        <authorList>
            <person name="Vega J.M."/>
            <person name="Podio M."/>
            <person name="Orjuela J."/>
            <person name="Siena L.A."/>
            <person name="Pessino S.C."/>
            <person name="Combes M.C."/>
            <person name="Mariac C."/>
            <person name="Albertini E."/>
            <person name="Pupilli F."/>
            <person name="Ortiz J.P.A."/>
            <person name="Leblanc O."/>
        </authorList>
    </citation>
    <scope>NUCLEOTIDE SEQUENCE [LARGE SCALE GENOMIC DNA]</scope>
    <source>
        <strain evidence="3">R1</strain>
        <tissue evidence="3">Leaf</tissue>
    </source>
</reference>
<gene>
    <name evidence="3" type="ORF">U9M48_044265</name>
</gene>
<feature type="region of interest" description="Disordered" evidence="1">
    <location>
        <begin position="812"/>
        <end position="831"/>
    </location>
</feature>
<organism evidence="3 4">
    <name type="scientific">Paspalum notatum var. saurae</name>
    <dbReference type="NCBI Taxonomy" id="547442"/>
    <lineage>
        <taxon>Eukaryota</taxon>
        <taxon>Viridiplantae</taxon>
        <taxon>Streptophyta</taxon>
        <taxon>Embryophyta</taxon>
        <taxon>Tracheophyta</taxon>
        <taxon>Spermatophyta</taxon>
        <taxon>Magnoliopsida</taxon>
        <taxon>Liliopsida</taxon>
        <taxon>Poales</taxon>
        <taxon>Poaceae</taxon>
        <taxon>PACMAD clade</taxon>
        <taxon>Panicoideae</taxon>
        <taxon>Andropogonodae</taxon>
        <taxon>Paspaleae</taxon>
        <taxon>Paspalinae</taxon>
        <taxon>Paspalum</taxon>
    </lineage>
</organism>
<dbReference type="EMBL" id="CP144754">
    <property type="protein sequence ID" value="WVZ98895.1"/>
    <property type="molecule type" value="Genomic_DNA"/>
</dbReference>
<evidence type="ECO:0000313" key="4">
    <source>
        <dbReference type="Proteomes" id="UP001341281"/>
    </source>
</evidence>
<feature type="compositionally biased region" description="Polar residues" evidence="1">
    <location>
        <begin position="812"/>
        <end position="828"/>
    </location>
</feature>
<dbReference type="Pfam" id="PF07762">
    <property type="entry name" value="DUF1618"/>
    <property type="match status" value="2"/>
</dbReference>
<proteinExistence type="predicted"/>
<dbReference type="Proteomes" id="UP001341281">
    <property type="component" value="Chromosome 10"/>
</dbReference>
<accession>A0AAQ3UUQ2</accession>
<dbReference type="InterPro" id="IPR011676">
    <property type="entry name" value="DUF1618"/>
</dbReference>
<sequence length="1128" mass="123255">MRFPLRPAFSAAVARLRRGLCTAAPLPPFAIIHQARPVGSPELGSTLLLAVPPCTSHLLVPAHLICPRLLHPDAAVRGPRPALGGMVRATSADGLLLLQFLDCSAALANTRAPGAGESVRVASADLDMEPDVTRFVCNPISGELVRLPGVDGTKKFPSWRQPQGLLTGRSVSGHGPPDRYVVAELSVDDEGEGQRFVMRQFRSDTAAWEKLEGLPSPLPLPLRMNMDHEVVAFAGRLYWVDLSWGAVSADPFADRPELRFVELPSGSVWSSVLATDEAATAAQSMHRRVGVSGGRLRYVELSQKDPFLLSSFVLEDDGRSWTMEHQVVLTGLWADAGAKEQRITNHGLALLTHVTTLIIGNTSLAVEMNTGKILQHSMIDEVDILGPTGFSFNGFLKPCMLPRRLGGLSAAVSGPLRGRRGLATRAAAPRRPPWAIIYDVTAVTSTDLRASFKLAEPPCASRIFVPSHLVGFGPRLDPNRDNDAVGLQFGDVGAVSGDGLLLLNFYDARGVAPIVGYEGTCPVRQLRGFDLDPDTMRFVCNPLSGQLSRLPDIDGAKKTLSCDPFGLLTHSERPHGPPDRYVVADLVEDDDGMERRGFTMRRFLSPKREWDKLVGLPSPLPVSNRRHYSRGHEVLAFAGRLWWVDVSWGAITADPFSDPPELRFVELPNSCLMEPLEGIRMLHMGRYRRMGVSQGRLHYAEVTQEEPYLLSSFALEDDGTWTLQHRVALTRLWPHLSNPCDEYKLRIGVVDPLNPNFMHLTVGNSVLSVDMVRQKAVACYVVDEDSSPCRSPSGFLKPCVLPPWLGSSQIPSAGTLSSNRTNAKSKTLSDLPKPSPRFAFLPRHRSPSAAAPGLLRRALSTAASHPRSSEMLLRRLGDLSAAISVHLRRCLSTSAASQRPPWAMVYIAAVVRSPDPRPSFQLAEPPCASHIFIPDHLVGLGPGHGTDPVGLFRIKVRAVSGDGLLLIDLHNGPTTAPIIGQRGTSQVRRLARGYNFHSDPDATRFVCNPLSGQLFRLPDIDGTKKTSYCNSLGLLTRSDNADTPPDRYAVAELVEDKEGAGRGFLMRRFLSPKGVWDKLVGLPSPVANRRHNDRDHEVVAFAGRLWWVDVTWGAVSADPFSDQPELRV</sequence>
<keyword evidence="4" id="KW-1185">Reference proteome</keyword>
<dbReference type="AlphaFoldDB" id="A0AAQ3UUQ2"/>